<feature type="compositionally biased region" description="Pro residues" evidence="4">
    <location>
        <begin position="125"/>
        <end position="134"/>
    </location>
</feature>
<accession>A0ABQ8F4G4</accession>
<dbReference type="SMART" id="SM01387">
    <property type="entry name" value="Ribosomal_S15"/>
    <property type="match status" value="1"/>
</dbReference>
<dbReference type="PANTHER" id="PTHR23321">
    <property type="entry name" value="RIBOSOMAL PROTEIN S15, BACTERIAL AND ORGANELLAR"/>
    <property type="match status" value="1"/>
</dbReference>
<keyword evidence="3" id="KW-0687">Ribonucleoprotein</keyword>
<dbReference type="SUPFAM" id="SSF47060">
    <property type="entry name" value="S15/NS1 RNA-binding domain"/>
    <property type="match status" value="1"/>
</dbReference>
<keyword evidence="6" id="KW-1185">Reference proteome</keyword>
<dbReference type="Pfam" id="PF00312">
    <property type="entry name" value="Ribosomal_S15"/>
    <property type="match status" value="1"/>
</dbReference>
<protein>
    <recommendedName>
        <fullName evidence="7">Ribosomal protein S15</fullName>
    </recommendedName>
</protein>
<proteinExistence type="inferred from homology"/>
<keyword evidence="2" id="KW-0689">Ribosomal protein</keyword>
<dbReference type="Proteomes" id="UP001648503">
    <property type="component" value="Unassembled WGS sequence"/>
</dbReference>
<organism evidence="5 6">
    <name type="scientific">Batrachochytrium salamandrivorans</name>
    <dbReference type="NCBI Taxonomy" id="1357716"/>
    <lineage>
        <taxon>Eukaryota</taxon>
        <taxon>Fungi</taxon>
        <taxon>Fungi incertae sedis</taxon>
        <taxon>Chytridiomycota</taxon>
        <taxon>Chytridiomycota incertae sedis</taxon>
        <taxon>Chytridiomycetes</taxon>
        <taxon>Rhizophydiales</taxon>
        <taxon>Rhizophydiales incertae sedis</taxon>
        <taxon>Batrachochytrium</taxon>
    </lineage>
</organism>
<dbReference type="Gene3D" id="1.10.287.10">
    <property type="entry name" value="S15/NS1, RNA-binding"/>
    <property type="match status" value="1"/>
</dbReference>
<name>A0ABQ8F4G4_9FUNG</name>
<sequence length="424" mass="46546">MLMVVGSSMLASTTARYATTAIKSASTKGSHRPPSSLAGSLVSIHPQWQLPATPQVLSQSSFGFHTAAILQSRFPAQINRISRKAHEKNLLKIAQLKAKLGPKYRPLGREKRVSPLTDVRSPSKPSQPPRPIPKPVRLSPFLASQANRRPLDIVPGGIDEVLEKSKELLEKADQESHAADGNKAASKINPANMSIRVRTSKPVVKGLANDETTLLRLPETYVPDLPVSVTDAIETSVRAHLKPRSKVSTAKPIDTTSETSSDIGSGLRVFEPVTAVGPFYRYGLTPSDVKAILSDTPKTLLMEGAMNSSDRTEEQAEMVRRIISLENGNESALRKFNIARSVEVFQRAPGDTGSPEVQAAIFSVRIDAINKHLSTNRKDKSTKRQLMKWVSKRERILKYLRRKNIATFVKTCQSIGVDPDTIRV</sequence>
<evidence type="ECO:0000313" key="6">
    <source>
        <dbReference type="Proteomes" id="UP001648503"/>
    </source>
</evidence>
<feature type="compositionally biased region" description="Basic and acidic residues" evidence="4">
    <location>
        <begin position="171"/>
        <end position="180"/>
    </location>
</feature>
<dbReference type="InterPro" id="IPR000589">
    <property type="entry name" value="Ribosomal_uS15"/>
</dbReference>
<evidence type="ECO:0008006" key="7">
    <source>
        <dbReference type="Google" id="ProtNLM"/>
    </source>
</evidence>
<dbReference type="PANTHER" id="PTHR23321:SF26">
    <property type="entry name" value="SMALL RIBOSOMAL SUBUNIT PROTEIN US15M"/>
    <property type="match status" value="1"/>
</dbReference>
<feature type="region of interest" description="Disordered" evidence="4">
    <location>
        <begin position="171"/>
        <end position="192"/>
    </location>
</feature>
<dbReference type="InterPro" id="IPR009068">
    <property type="entry name" value="uS15_NS1_RNA-bd_sf"/>
</dbReference>
<evidence type="ECO:0000256" key="3">
    <source>
        <dbReference type="ARBA" id="ARBA00023274"/>
    </source>
</evidence>
<dbReference type="EMBL" id="JAFCIX010000391">
    <property type="protein sequence ID" value="KAH6592021.1"/>
    <property type="molecule type" value="Genomic_DNA"/>
</dbReference>
<reference evidence="5 6" key="1">
    <citation type="submission" date="2021-02" db="EMBL/GenBank/DDBJ databases">
        <title>Variation within the Batrachochytrium salamandrivorans European outbreak.</title>
        <authorList>
            <person name="Kelly M."/>
            <person name="Pasmans F."/>
            <person name="Shea T.P."/>
            <person name="Munoz J.F."/>
            <person name="Carranza S."/>
            <person name="Cuomo C.A."/>
            <person name="Martel A."/>
        </authorList>
    </citation>
    <scope>NUCLEOTIDE SEQUENCE [LARGE SCALE GENOMIC DNA]</scope>
    <source>
        <strain evidence="5 6">AMFP18/2</strain>
    </source>
</reference>
<comment type="similarity">
    <text evidence="1">Belongs to the universal ribosomal protein uS15 family.</text>
</comment>
<feature type="region of interest" description="Disordered" evidence="4">
    <location>
        <begin position="104"/>
        <end position="137"/>
    </location>
</feature>
<evidence type="ECO:0000256" key="1">
    <source>
        <dbReference type="ARBA" id="ARBA00008434"/>
    </source>
</evidence>
<dbReference type="NCBIfam" id="TIGR00952">
    <property type="entry name" value="S15_bact"/>
    <property type="match status" value="1"/>
</dbReference>
<dbReference type="InterPro" id="IPR005290">
    <property type="entry name" value="Ribosomal_uS15_bac-type"/>
</dbReference>
<gene>
    <name evidence="5" type="ORF">BASA50_008304</name>
</gene>
<dbReference type="PROSITE" id="PS00362">
    <property type="entry name" value="RIBOSOMAL_S15"/>
    <property type="match status" value="1"/>
</dbReference>
<comment type="caution">
    <text evidence="5">The sequence shown here is derived from an EMBL/GenBank/DDBJ whole genome shotgun (WGS) entry which is preliminary data.</text>
</comment>
<evidence type="ECO:0000313" key="5">
    <source>
        <dbReference type="EMBL" id="KAH6592021.1"/>
    </source>
</evidence>
<evidence type="ECO:0000256" key="2">
    <source>
        <dbReference type="ARBA" id="ARBA00022980"/>
    </source>
</evidence>
<evidence type="ECO:0000256" key="4">
    <source>
        <dbReference type="SAM" id="MobiDB-lite"/>
    </source>
</evidence>
<dbReference type="HAMAP" id="MF_01343_B">
    <property type="entry name" value="Ribosomal_uS15_B"/>
    <property type="match status" value="1"/>
</dbReference>
<dbReference type="CDD" id="cd00353">
    <property type="entry name" value="Ribosomal_S15p_S13e"/>
    <property type="match status" value="1"/>
</dbReference>